<protein>
    <recommendedName>
        <fullName evidence="2">Sulfatase N-terminal domain-containing protein</fullName>
    </recommendedName>
</protein>
<evidence type="ECO:0000313" key="1">
    <source>
        <dbReference type="EMBL" id="SVC61798.1"/>
    </source>
</evidence>
<organism evidence="1">
    <name type="scientific">marine metagenome</name>
    <dbReference type="NCBI Taxonomy" id="408172"/>
    <lineage>
        <taxon>unclassified sequences</taxon>
        <taxon>metagenomes</taxon>
        <taxon>ecological metagenomes</taxon>
    </lineage>
</organism>
<dbReference type="AlphaFoldDB" id="A0A382NMS7"/>
<name>A0A382NMS7_9ZZZZ</name>
<accession>A0A382NMS7</accession>
<proteinExistence type="predicted"/>
<dbReference type="SUPFAM" id="SSF53649">
    <property type="entry name" value="Alkaline phosphatase-like"/>
    <property type="match status" value="1"/>
</dbReference>
<gene>
    <name evidence="1" type="ORF">METZ01_LOCUS314652</name>
</gene>
<sequence length="131" mass="15159">MFTGMYPHNTGVYSFDDWAHHRTWVQDLADAGYWCTNIGKMHMGPVRASGGFHERVVVENPTKGYLKSGRDDDDWGRFLSHHGAERPNDRHLTDPDWREKYQGAVWHLEEHLHSDVYIADAAASWIRSHQG</sequence>
<reference evidence="1" key="1">
    <citation type="submission" date="2018-05" db="EMBL/GenBank/DDBJ databases">
        <authorList>
            <person name="Lanie J.A."/>
            <person name="Ng W.-L."/>
            <person name="Kazmierczak K.M."/>
            <person name="Andrzejewski T.M."/>
            <person name="Davidsen T.M."/>
            <person name="Wayne K.J."/>
            <person name="Tettelin H."/>
            <person name="Glass J.I."/>
            <person name="Rusch D."/>
            <person name="Podicherti R."/>
            <person name="Tsui H.-C.T."/>
            <person name="Winkler M.E."/>
        </authorList>
    </citation>
    <scope>NUCLEOTIDE SEQUENCE</scope>
</reference>
<evidence type="ECO:0008006" key="2">
    <source>
        <dbReference type="Google" id="ProtNLM"/>
    </source>
</evidence>
<dbReference type="EMBL" id="UINC01101185">
    <property type="protein sequence ID" value="SVC61798.1"/>
    <property type="molecule type" value="Genomic_DNA"/>
</dbReference>
<feature type="non-terminal residue" evidence="1">
    <location>
        <position position="131"/>
    </location>
</feature>
<dbReference type="Gene3D" id="3.40.720.10">
    <property type="entry name" value="Alkaline Phosphatase, subunit A"/>
    <property type="match status" value="1"/>
</dbReference>
<dbReference type="InterPro" id="IPR017850">
    <property type="entry name" value="Alkaline_phosphatase_core_sf"/>
</dbReference>